<dbReference type="EMBL" id="JBBMQU010000013">
    <property type="protein sequence ID" value="MEM5550935.1"/>
    <property type="molecule type" value="Genomic_DNA"/>
</dbReference>
<sequence length="51" mass="5784">MQQTKAAPKPQSEQPKPQKPAPDECCGGGSCCPCVWDEYRDKLKQWQQNFS</sequence>
<feature type="region of interest" description="Disordered" evidence="1">
    <location>
        <begin position="1"/>
        <end position="26"/>
    </location>
</feature>
<protein>
    <submittedName>
        <fullName evidence="3">Oxidoreductase-like domain-containing protein</fullName>
    </submittedName>
</protein>
<comment type="caution">
    <text evidence="3">The sequence shown here is derived from an EMBL/GenBank/DDBJ whole genome shotgun (WGS) entry which is preliminary data.</text>
</comment>
<keyword evidence="4" id="KW-1185">Reference proteome</keyword>
<organism evidence="3 4">
    <name type="scientific">Pseudoalteromonas neustonica</name>
    <dbReference type="NCBI Taxonomy" id="1840331"/>
    <lineage>
        <taxon>Bacteria</taxon>
        <taxon>Pseudomonadati</taxon>
        <taxon>Pseudomonadota</taxon>
        <taxon>Gammaproteobacteria</taxon>
        <taxon>Alteromonadales</taxon>
        <taxon>Pseudoalteromonadaceae</taxon>
        <taxon>Pseudoalteromonas</taxon>
    </lineage>
</organism>
<proteinExistence type="predicted"/>
<feature type="compositionally biased region" description="Low complexity" evidence="1">
    <location>
        <begin position="1"/>
        <end position="15"/>
    </location>
</feature>
<evidence type="ECO:0000313" key="3">
    <source>
        <dbReference type="EMBL" id="MEM5550935.1"/>
    </source>
</evidence>
<evidence type="ECO:0000313" key="4">
    <source>
        <dbReference type="Proteomes" id="UP001388366"/>
    </source>
</evidence>
<dbReference type="RefSeq" id="WP_082355650.1">
    <property type="nucleotide sequence ID" value="NZ_JBBMQU010000013.1"/>
</dbReference>
<dbReference type="Pfam" id="PF09791">
    <property type="entry name" value="Oxidored-like"/>
    <property type="match status" value="1"/>
</dbReference>
<dbReference type="InterPro" id="IPR019180">
    <property type="entry name" value="Oxidoreductase-like_N"/>
</dbReference>
<evidence type="ECO:0000256" key="1">
    <source>
        <dbReference type="SAM" id="MobiDB-lite"/>
    </source>
</evidence>
<evidence type="ECO:0000259" key="2">
    <source>
        <dbReference type="Pfam" id="PF09791"/>
    </source>
</evidence>
<feature type="domain" description="Oxidoreductase-like" evidence="2">
    <location>
        <begin position="15"/>
        <end position="49"/>
    </location>
</feature>
<dbReference type="Proteomes" id="UP001388366">
    <property type="component" value="Unassembled WGS sequence"/>
</dbReference>
<reference evidence="3 4" key="1">
    <citation type="submission" date="2024-03" db="EMBL/GenBank/DDBJ databases">
        <title>Community enrichment and isolation of bacterial strains for fucoidan degradation.</title>
        <authorList>
            <person name="Sichert A."/>
        </authorList>
    </citation>
    <scope>NUCLEOTIDE SEQUENCE [LARGE SCALE GENOMIC DNA]</scope>
    <source>
        <strain evidence="3 4">AS81</strain>
    </source>
</reference>
<accession>A0ABU9U1M3</accession>
<gene>
    <name evidence="3" type="ORF">WNY63_09365</name>
</gene>
<name>A0ABU9U1M3_9GAMM</name>